<dbReference type="RefSeq" id="WP_021827336.1">
    <property type="nucleotide sequence ID" value="NZ_AWTR02000088.1"/>
</dbReference>
<dbReference type="Proteomes" id="UP000019112">
    <property type="component" value="Unassembled WGS sequence"/>
</dbReference>
<sequence>MKKHIHASLKAYSLHSKEIHYVDKEILWFLYLHDTIDPVLKNLFEDEP</sequence>
<reference evidence="1 2" key="1">
    <citation type="journal article" date="2014" name="FEMS Microbiol. Lett.">
        <title>Draft genome sequences of three Holospora species (Holospora obtusa, Holospora undulata, and Holospora elegans), endonuclear symbiotic bacteria of the ciliate Paramecium caudatum.</title>
        <authorList>
            <person name="Dohra H."/>
            <person name="Tanaka K."/>
            <person name="Suzuki T."/>
            <person name="Fujishima M."/>
            <person name="Suzuki H."/>
        </authorList>
    </citation>
    <scope>NUCLEOTIDE SEQUENCE [LARGE SCALE GENOMIC DNA]</scope>
    <source>
        <strain evidence="1 2">F1</strain>
    </source>
</reference>
<name>W6TD97_HOLOB</name>
<gene>
    <name evidence="1" type="ORF">P618_201106</name>
</gene>
<accession>W6TD97</accession>
<dbReference type="AlphaFoldDB" id="W6TD97"/>
<protein>
    <submittedName>
        <fullName evidence="1">Uncharacterized protein</fullName>
    </submittedName>
</protein>
<proteinExistence type="predicted"/>
<organism evidence="1 2">
    <name type="scientific">Holospora obtusa F1</name>
    <dbReference type="NCBI Taxonomy" id="1399147"/>
    <lineage>
        <taxon>Bacteria</taxon>
        <taxon>Pseudomonadati</taxon>
        <taxon>Pseudomonadota</taxon>
        <taxon>Alphaproteobacteria</taxon>
        <taxon>Holosporales</taxon>
        <taxon>Holosporaceae</taxon>
        <taxon>Holospora</taxon>
    </lineage>
</organism>
<comment type="caution">
    <text evidence="1">The sequence shown here is derived from an EMBL/GenBank/DDBJ whole genome shotgun (WGS) entry which is preliminary data.</text>
</comment>
<dbReference type="OrthoDB" id="9943616at2"/>
<evidence type="ECO:0000313" key="2">
    <source>
        <dbReference type="Proteomes" id="UP000019112"/>
    </source>
</evidence>
<evidence type="ECO:0000313" key="1">
    <source>
        <dbReference type="EMBL" id="ETZ06701.1"/>
    </source>
</evidence>
<keyword evidence="2" id="KW-1185">Reference proteome</keyword>
<dbReference type="EMBL" id="AWTR02000088">
    <property type="protein sequence ID" value="ETZ06701.1"/>
    <property type="molecule type" value="Genomic_DNA"/>
</dbReference>